<evidence type="ECO:0000313" key="3">
    <source>
        <dbReference type="EMBL" id="CAL5222608.1"/>
    </source>
</evidence>
<feature type="transmembrane region" description="Helical" evidence="2">
    <location>
        <begin position="243"/>
        <end position="265"/>
    </location>
</feature>
<feature type="transmembrane region" description="Helical" evidence="2">
    <location>
        <begin position="277"/>
        <end position="295"/>
    </location>
</feature>
<dbReference type="PANTHER" id="PTHR18640">
    <property type="entry name" value="SOLUTE CARRIER FAMILY 10 MEMBER 7"/>
    <property type="match status" value="1"/>
</dbReference>
<evidence type="ECO:0000313" key="4">
    <source>
        <dbReference type="Proteomes" id="UP001497392"/>
    </source>
</evidence>
<keyword evidence="2" id="KW-0472">Membrane</keyword>
<evidence type="ECO:0000256" key="1">
    <source>
        <dbReference type="SAM" id="MobiDB-lite"/>
    </source>
</evidence>
<evidence type="ECO:0000256" key="2">
    <source>
        <dbReference type="SAM" id="Phobius"/>
    </source>
</evidence>
<feature type="transmembrane region" description="Helical" evidence="2">
    <location>
        <begin position="89"/>
        <end position="108"/>
    </location>
</feature>
<feature type="transmembrane region" description="Helical" evidence="2">
    <location>
        <begin position="114"/>
        <end position="132"/>
    </location>
</feature>
<dbReference type="InterPro" id="IPR038770">
    <property type="entry name" value="Na+/solute_symporter_sf"/>
</dbReference>
<keyword evidence="2" id="KW-1133">Transmembrane helix</keyword>
<dbReference type="InterPro" id="IPR016833">
    <property type="entry name" value="Put_Na-Bile_cotransptr"/>
</dbReference>
<feature type="compositionally biased region" description="Polar residues" evidence="1">
    <location>
        <begin position="15"/>
        <end position="30"/>
    </location>
</feature>
<feature type="transmembrane region" description="Helical" evidence="2">
    <location>
        <begin position="144"/>
        <end position="165"/>
    </location>
</feature>
<keyword evidence="2" id="KW-0812">Transmembrane</keyword>
<feature type="transmembrane region" description="Helical" evidence="2">
    <location>
        <begin position="203"/>
        <end position="223"/>
    </location>
</feature>
<dbReference type="Gene3D" id="1.20.1530.20">
    <property type="match status" value="1"/>
</dbReference>
<name>A0ABP1FRP5_9CHLO</name>
<feature type="transmembrane region" description="Helical" evidence="2">
    <location>
        <begin position="177"/>
        <end position="196"/>
    </location>
</feature>
<proteinExistence type="predicted"/>
<protein>
    <submittedName>
        <fullName evidence="3">G5001 protein</fullName>
    </submittedName>
</protein>
<organism evidence="3 4">
    <name type="scientific">Coccomyxa viridis</name>
    <dbReference type="NCBI Taxonomy" id="1274662"/>
    <lineage>
        <taxon>Eukaryota</taxon>
        <taxon>Viridiplantae</taxon>
        <taxon>Chlorophyta</taxon>
        <taxon>core chlorophytes</taxon>
        <taxon>Trebouxiophyceae</taxon>
        <taxon>Trebouxiophyceae incertae sedis</taxon>
        <taxon>Coccomyxaceae</taxon>
        <taxon>Coccomyxa</taxon>
    </lineage>
</organism>
<feature type="region of interest" description="Disordered" evidence="1">
    <location>
        <begin position="14"/>
        <end position="33"/>
    </location>
</feature>
<comment type="caution">
    <text evidence="3">The sequence shown here is derived from an EMBL/GenBank/DDBJ whole genome shotgun (WGS) entry which is preliminary data.</text>
</comment>
<gene>
    <name evidence="3" type="primary">g5001</name>
    <name evidence="3" type="ORF">VP750_LOCUS4267</name>
</gene>
<reference evidence="3 4" key="1">
    <citation type="submission" date="2024-06" db="EMBL/GenBank/DDBJ databases">
        <authorList>
            <person name="Kraege A."/>
            <person name="Thomma B."/>
        </authorList>
    </citation>
    <scope>NUCLEOTIDE SEQUENCE [LARGE SCALE GENOMIC DNA]</scope>
</reference>
<dbReference type="EMBL" id="CAXHTA020000007">
    <property type="protein sequence ID" value="CAL5222608.1"/>
    <property type="molecule type" value="Genomic_DNA"/>
</dbReference>
<keyword evidence="4" id="KW-1185">Reference proteome</keyword>
<dbReference type="Proteomes" id="UP001497392">
    <property type="component" value="Unassembled WGS sequence"/>
</dbReference>
<accession>A0ABP1FRP5</accession>
<dbReference type="PANTHER" id="PTHR18640:SF10">
    <property type="entry name" value="SODIUM_METABOLITE COTRANSPORTER BASS4, CHLOROPLASTIC-RELATED"/>
    <property type="match status" value="1"/>
</dbReference>
<feature type="transmembrane region" description="Helical" evidence="2">
    <location>
        <begin position="307"/>
        <end position="327"/>
    </location>
</feature>
<dbReference type="Pfam" id="PF13593">
    <property type="entry name" value="SBF_like"/>
    <property type="match status" value="1"/>
</dbReference>
<sequence>MWVLPAAHAGIKPFSQETSRSSVTGQSWSPTRCRAPSHMQIRHASCEHGNSCSHALQQQMRHATQPFSMHRSSRAALPRSAHSSMQDQYLPLALLTGMIVGYGLPGPGLAAADIGLQSLTTTGIFVISGLGLKRGEALRALSAWGAIAFGFASILFITPLAALAVQRLPLGSPELTLGLAVFCCMPTTLSSGVSLTQAVGGNTALALLLTVGTNLAGIFTMPFMLCWLLDTGNSAVALSPGPLLQSLVKTILVPLLIGAGARAFIPGVIKTVDSNKKALSVLSASLLALVPWMQISKAVSADVSVSLASLGAVVACGGVIHLAYLAFNMTAVRVLGIGGKDKDASEGERRAVVLVGSQKTLPIAVTVLGQLSAILPGPMGIAVIPCVVSHLSQILMDSFLVSWTKFQSTQLFTSYPPGPWHTKGSYPGDKPEDPDSGNACLGGSGICFIRNSEA</sequence>